<evidence type="ECO:0000259" key="2">
    <source>
        <dbReference type="Pfam" id="PF14086"/>
    </source>
</evidence>
<comment type="caution">
    <text evidence="3">The sequence shown here is derived from an EMBL/GenBank/DDBJ whole genome shotgun (WGS) entry which is preliminary data.</text>
</comment>
<evidence type="ECO:0000313" key="3">
    <source>
        <dbReference type="EMBL" id="TMQ73139.1"/>
    </source>
</evidence>
<evidence type="ECO:0000313" key="4">
    <source>
        <dbReference type="Proteomes" id="UP000319836"/>
    </source>
</evidence>
<dbReference type="AlphaFoldDB" id="A0A538UBQ0"/>
<dbReference type="Pfam" id="PF14086">
    <property type="entry name" value="DUF4266"/>
    <property type="match status" value="1"/>
</dbReference>
<organism evidence="3 4">
    <name type="scientific">Eiseniibacteriota bacterium</name>
    <dbReference type="NCBI Taxonomy" id="2212470"/>
    <lineage>
        <taxon>Bacteria</taxon>
        <taxon>Candidatus Eiseniibacteriota</taxon>
    </lineage>
</organism>
<accession>A0A538UBQ0</accession>
<feature type="region of interest" description="Disordered" evidence="1">
    <location>
        <begin position="55"/>
        <end position="79"/>
    </location>
</feature>
<dbReference type="EMBL" id="VBPA01000021">
    <property type="protein sequence ID" value="TMQ73139.1"/>
    <property type="molecule type" value="Genomic_DNA"/>
</dbReference>
<evidence type="ECO:0000256" key="1">
    <source>
        <dbReference type="SAM" id="MobiDB-lite"/>
    </source>
</evidence>
<reference evidence="3 4" key="1">
    <citation type="journal article" date="2019" name="Nat. Microbiol.">
        <title>Mediterranean grassland soil C-N compound turnover is dependent on rainfall and depth, and is mediated by genomically divergent microorganisms.</title>
        <authorList>
            <person name="Diamond S."/>
            <person name="Andeer P.F."/>
            <person name="Li Z."/>
            <person name="Crits-Christoph A."/>
            <person name="Burstein D."/>
            <person name="Anantharaman K."/>
            <person name="Lane K.R."/>
            <person name="Thomas B.C."/>
            <person name="Pan C."/>
            <person name="Northen T.R."/>
            <person name="Banfield J.F."/>
        </authorList>
    </citation>
    <scope>NUCLEOTIDE SEQUENCE [LARGE SCALE GENOMIC DNA]</scope>
    <source>
        <strain evidence="3">WS_10</strain>
    </source>
</reference>
<proteinExistence type="predicted"/>
<dbReference type="InterPro" id="IPR025362">
    <property type="entry name" value="DUF4266"/>
</dbReference>
<gene>
    <name evidence="3" type="ORF">E6K80_00835</name>
</gene>
<feature type="domain" description="DUF4266" evidence="2">
    <location>
        <begin position="30"/>
        <end position="79"/>
    </location>
</feature>
<dbReference type="PROSITE" id="PS51257">
    <property type="entry name" value="PROKAR_LIPOPROTEIN"/>
    <property type="match status" value="1"/>
</dbReference>
<sequence length="79" mass="8412">MTLERRRWTERATLLLAGVALLGATGCASVGAYQRERLTDRIMSFKSEAKEEARLTKSFEAREGSTGGNGGEGGGCACN</sequence>
<feature type="compositionally biased region" description="Gly residues" evidence="1">
    <location>
        <begin position="65"/>
        <end position="79"/>
    </location>
</feature>
<name>A0A538UBQ0_UNCEI</name>
<protein>
    <submittedName>
        <fullName evidence="3">DUF4266 domain-containing protein</fullName>
    </submittedName>
</protein>
<dbReference type="Proteomes" id="UP000319836">
    <property type="component" value="Unassembled WGS sequence"/>
</dbReference>